<evidence type="ECO:0000313" key="4">
    <source>
        <dbReference type="EMBL" id="GEU38824.1"/>
    </source>
</evidence>
<dbReference type="InterPro" id="IPR013103">
    <property type="entry name" value="RVT_2"/>
</dbReference>
<reference evidence="4" key="1">
    <citation type="journal article" date="2019" name="Sci. Rep.">
        <title>Draft genome of Tanacetum cinerariifolium, the natural source of mosquito coil.</title>
        <authorList>
            <person name="Yamashiro T."/>
            <person name="Shiraishi A."/>
            <person name="Satake H."/>
            <person name="Nakayama K."/>
        </authorList>
    </citation>
    <scope>NUCLEOTIDE SEQUENCE</scope>
</reference>
<feature type="coiled-coil region" evidence="1">
    <location>
        <begin position="451"/>
        <end position="489"/>
    </location>
</feature>
<feature type="region of interest" description="Disordered" evidence="2">
    <location>
        <begin position="492"/>
        <end position="517"/>
    </location>
</feature>
<sequence length="630" mass="70608">MPGLETIATNGDSEEEADFTNLESSIHVSPTSTTRTHKNHPLKQGKNAIGTKWVFRNKKDERGIVIKNKARLVAQGHIQEKGIDYDKVFAPVARIEGIRLFLVYALFMRFMVYQMGVKSDFLYGRIKGEVYVSQPLGFEDPDHPNKKEDGIFISRDKYVAKVLRKFSFSDVKSANTSVDTDKTLVKDLDGDDVDVHLYGSMIGSLMYLIASRPDIMYACKKQTVVATSTTKAEYVAVASCCGQVLWIQNQMLDYSDSAHDVADEHVTTTLNDSLLSGEDRLKLTELMELYIQLQSRVLALKTTKANQALEIGSLKRRDAGLGDQQDASKQGRMIDDLDAEEGVTLEVSTAEVVTTAGEVVTTAGEVVTTAGVEVSTATITSQISMDEITLAKAIIDIKTSKPKAKGIVMQGPSKTPEPTPIVSSQQPSKAKDKGKAKLIEPEKPLKRKYQIMIYEEFARNLEAQMQDELEEEERLVRQKEEEANTALIESWDNTQDTELVKGSEKAAEGSSKRPACKLEQEDAKRQRIKKTMNLQNLRDAWKTIPDNDDDVKIEATPLSSKSPTIVDYKIYNEGGKAFSKSSDQMMYPFTRNILHQIWNDVRLQVDYEVEMAYNLLRLIRRQISEGYVPE</sequence>
<organism evidence="4">
    <name type="scientific">Tanacetum cinerariifolium</name>
    <name type="common">Dalmatian daisy</name>
    <name type="synonym">Chrysanthemum cinerariifolium</name>
    <dbReference type="NCBI Taxonomy" id="118510"/>
    <lineage>
        <taxon>Eukaryota</taxon>
        <taxon>Viridiplantae</taxon>
        <taxon>Streptophyta</taxon>
        <taxon>Embryophyta</taxon>
        <taxon>Tracheophyta</taxon>
        <taxon>Spermatophyta</taxon>
        <taxon>Magnoliopsida</taxon>
        <taxon>eudicotyledons</taxon>
        <taxon>Gunneridae</taxon>
        <taxon>Pentapetalae</taxon>
        <taxon>asterids</taxon>
        <taxon>campanulids</taxon>
        <taxon>Asterales</taxon>
        <taxon>Asteraceae</taxon>
        <taxon>Asteroideae</taxon>
        <taxon>Anthemideae</taxon>
        <taxon>Anthemidinae</taxon>
        <taxon>Tanacetum</taxon>
    </lineage>
</organism>
<feature type="compositionally biased region" description="Basic and acidic residues" evidence="2">
    <location>
        <begin position="498"/>
        <end position="517"/>
    </location>
</feature>
<comment type="caution">
    <text evidence="4">The sequence shown here is derived from an EMBL/GenBank/DDBJ whole genome shotgun (WGS) entry which is preliminary data.</text>
</comment>
<feature type="domain" description="Reverse transcriptase Ty1/copia-type" evidence="3">
    <location>
        <begin position="43"/>
        <end position="146"/>
    </location>
</feature>
<dbReference type="PANTHER" id="PTHR11439:SF509">
    <property type="entry name" value="RNA-DIRECTED DNA POLYMERASE"/>
    <property type="match status" value="1"/>
</dbReference>
<feature type="region of interest" description="Disordered" evidence="2">
    <location>
        <begin position="405"/>
        <end position="436"/>
    </location>
</feature>
<dbReference type="AlphaFoldDB" id="A0A6L2JT88"/>
<proteinExistence type="predicted"/>
<keyword evidence="1" id="KW-0175">Coiled coil</keyword>
<gene>
    <name evidence="4" type="ORF">Tci_010802</name>
</gene>
<dbReference type="EMBL" id="BKCJ010001099">
    <property type="protein sequence ID" value="GEU38824.1"/>
    <property type="molecule type" value="Genomic_DNA"/>
</dbReference>
<evidence type="ECO:0000259" key="3">
    <source>
        <dbReference type="Pfam" id="PF07727"/>
    </source>
</evidence>
<dbReference type="Pfam" id="PF07727">
    <property type="entry name" value="RVT_2"/>
    <property type="match status" value="1"/>
</dbReference>
<name>A0A6L2JT88_TANCI</name>
<protein>
    <submittedName>
        <fullName evidence="4">Copia protein</fullName>
    </submittedName>
</protein>
<evidence type="ECO:0000256" key="2">
    <source>
        <dbReference type="SAM" id="MobiDB-lite"/>
    </source>
</evidence>
<accession>A0A6L2JT88</accession>
<evidence type="ECO:0000256" key="1">
    <source>
        <dbReference type="SAM" id="Coils"/>
    </source>
</evidence>
<dbReference type="PANTHER" id="PTHR11439">
    <property type="entry name" value="GAG-POL-RELATED RETROTRANSPOSON"/>
    <property type="match status" value="1"/>
</dbReference>